<evidence type="ECO:0000313" key="3">
    <source>
        <dbReference type="Proteomes" id="UP000534186"/>
    </source>
</evidence>
<dbReference type="AlphaFoldDB" id="A0A7Y9NL01"/>
<evidence type="ECO:0000256" key="1">
    <source>
        <dbReference type="SAM" id="SignalP"/>
    </source>
</evidence>
<gene>
    <name evidence="2" type="ORF">HDF12_001145</name>
</gene>
<sequence>MRKAASTAILAIAALTTLPSFADKIKGDSTLKDSQPYGTKDKEHKHQGYDLSFDAQGKTYTCRTDPSHSMNATDFVVGGPIHYEIDKNKANIKTPDNKKVDCKIVRAEISPAP</sequence>
<name>A0A7Y9NL01_9BACT</name>
<dbReference type="Proteomes" id="UP000534186">
    <property type="component" value="Unassembled WGS sequence"/>
</dbReference>
<feature type="signal peptide" evidence="1">
    <location>
        <begin position="1"/>
        <end position="22"/>
    </location>
</feature>
<feature type="chain" id="PRO_5031266165" evidence="1">
    <location>
        <begin position="23"/>
        <end position="113"/>
    </location>
</feature>
<protein>
    <submittedName>
        <fullName evidence="2">Uncharacterized protein</fullName>
    </submittedName>
</protein>
<proteinExistence type="predicted"/>
<reference evidence="2 3" key="1">
    <citation type="submission" date="2020-07" db="EMBL/GenBank/DDBJ databases">
        <title>Genomic Encyclopedia of Type Strains, Phase IV (KMG-V): Genome sequencing to study the core and pangenomes of soil and plant-associated prokaryotes.</title>
        <authorList>
            <person name="Whitman W."/>
        </authorList>
    </citation>
    <scope>NUCLEOTIDE SEQUENCE [LARGE SCALE GENOMIC DNA]</scope>
    <source>
        <strain evidence="2 3">M8UP30</strain>
    </source>
</reference>
<dbReference type="EMBL" id="JACCCV010000001">
    <property type="protein sequence ID" value="NYF50780.1"/>
    <property type="molecule type" value="Genomic_DNA"/>
</dbReference>
<evidence type="ECO:0000313" key="2">
    <source>
        <dbReference type="EMBL" id="NYF50780.1"/>
    </source>
</evidence>
<keyword evidence="1" id="KW-0732">Signal</keyword>
<comment type="caution">
    <text evidence="2">The sequence shown here is derived from an EMBL/GenBank/DDBJ whole genome shotgun (WGS) entry which is preliminary data.</text>
</comment>
<organism evidence="2 3">
    <name type="scientific">Tunturiibacter lichenicola</name>
    <dbReference type="NCBI Taxonomy" id="2051959"/>
    <lineage>
        <taxon>Bacteria</taxon>
        <taxon>Pseudomonadati</taxon>
        <taxon>Acidobacteriota</taxon>
        <taxon>Terriglobia</taxon>
        <taxon>Terriglobales</taxon>
        <taxon>Acidobacteriaceae</taxon>
        <taxon>Tunturiibacter</taxon>
    </lineage>
</organism>
<accession>A0A7Y9NL01</accession>